<feature type="domain" description="N-acetyltransferase" evidence="2">
    <location>
        <begin position="7"/>
        <end position="139"/>
    </location>
</feature>
<evidence type="ECO:0000259" key="2">
    <source>
        <dbReference type="PROSITE" id="PS51186"/>
    </source>
</evidence>
<dbReference type="Gene3D" id="3.40.630.30">
    <property type="match status" value="1"/>
</dbReference>
<keyword evidence="1" id="KW-0472">Membrane</keyword>
<protein>
    <submittedName>
        <fullName evidence="3">GNAT family N-acetyltransferase</fullName>
    </submittedName>
</protein>
<reference evidence="3" key="2">
    <citation type="journal article" date="2021" name="Microbiome">
        <title>Successional dynamics and alternative stable states in a saline activated sludge microbial community over 9 years.</title>
        <authorList>
            <person name="Wang Y."/>
            <person name="Ye J."/>
            <person name="Ju F."/>
            <person name="Liu L."/>
            <person name="Boyd J.A."/>
            <person name="Deng Y."/>
            <person name="Parks D.H."/>
            <person name="Jiang X."/>
            <person name="Yin X."/>
            <person name="Woodcroft B.J."/>
            <person name="Tyson G.W."/>
            <person name="Hugenholtz P."/>
            <person name="Polz M.F."/>
            <person name="Zhang T."/>
        </authorList>
    </citation>
    <scope>NUCLEOTIDE SEQUENCE</scope>
    <source>
        <strain evidence="3">HKST-UBA17</strain>
    </source>
</reference>
<dbReference type="Proteomes" id="UP000741282">
    <property type="component" value="Unassembled WGS sequence"/>
</dbReference>
<evidence type="ECO:0000313" key="3">
    <source>
        <dbReference type="EMBL" id="MCA9376916.1"/>
    </source>
</evidence>
<comment type="caution">
    <text evidence="3">The sequence shown here is derived from an EMBL/GenBank/DDBJ whole genome shotgun (WGS) entry which is preliminary data.</text>
</comment>
<feature type="transmembrane region" description="Helical" evidence="1">
    <location>
        <begin position="128"/>
        <end position="148"/>
    </location>
</feature>
<keyword evidence="1" id="KW-0812">Transmembrane</keyword>
<evidence type="ECO:0000313" key="4">
    <source>
        <dbReference type="Proteomes" id="UP000741282"/>
    </source>
</evidence>
<dbReference type="EMBL" id="JAGQLN010000011">
    <property type="protein sequence ID" value="MCA9376916.1"/>
    <property type="molecule type" value="Genomic_DNA"/>
</dbReference>
<dbReference type="SUPFAM" id="SSF55729">
    <property type="entry name" value="Acyl-CoA N-acyltransferases (Nat)"/>
    <property type="match status" value="1"/>
</dbReference>
<accession>A0A955I1U3</accession>
<gene>
    <name evidence="3" type="ORF">KC685_03285</name>
</gene>
<dbReference type="AlphaFoldDB" id="A0A955I1U3"/>
<proteinExistence type="predicted"/>
<dbReference type="PROSITE" id="PS51186">
    <property type="entry name" value="GNAT"/>
    <property type="match status" value="1"/>
</dbReference>
<dbReference type="CDD" id="cd04301">
    <property type="entry name" value="NAT_SF"/>
    <property type="match status" value="1"/>
</dbReference>
<name>A0A955I1U3_9BACT</name>
<sequence>MENSIQYTNRPLTEEEIDILVEEIKHIPGIVYMPRFLLRRISNSVVATCDGEFCGACSNYHIKRDIYKLGPLLVRAKYRKMGIGKELLNRSFKALESKTVYAGTSNPSLWNVLTDNGFVQHPLIRLPLIVKFFLIIYLSIFLSPQFLLEAKRKGRLYPRKEYRHYIKPQQTRGSQI</sequence>
<keyword evidence="1" id="KW-1133">Transmembrane helix</keyword>
<evidence type="ECO:0000256" key="1">
    <source>
        <dbReference type="SAM" id="Phobius"/>
    </source>
</evidence>
<dbReference type="InterPro" id="IPR000182">
    <property type="entry name" value="GNAT_dom"/>
</dbReference>
<dbReference type="InterPro" id="IPR016181">
    <property type="entry name" value="Acyl_CoA_acyltransferase"/>
</dbReference>
<dbReference type="GO" id="GO:0016747">
    <property type="term" value="F:acyltransferase activity, transferring groups other than amino-acyl groups"/>
    <property type="evidence" value="ECO:0007669"/>
    <property type="project" value="InterPro"/>
</dbReference>
<reference evidence="3" key="1">
    <citation type="submission" date="2020-04" db="EMBL/GenBank/DDBJ databases">
        <authorList>
            <person name="Zhang T."/>
        </authorList>
    </citation>
    <scope>NUCLEOTIDE SEQUENCE</scope>
    <source>
        <strain evidence="3">HKST-UBA17</strain>
    </source>
</reference>
<organism evidence="3 4">
    <name type="scientific">Candidatus Dojkabacteria bacterium</name>
    <dbReference type="NCBI Taxonomy" id="2099670"/>
    <lineage>
        <taxon>Bacteria</taxon>
        <taxon>Candidatus Dojkabacteria</taxon>
    </lineage>
</organism>
<dbReference type="Pfam" id="PF00583">
    <property type="entry name" value="Acetyltransf_1"/>
    <property type="match status" value="1"/>
</dbReference>